<name>A0A1N7KCQ4_9BACL</name>
<keyword evidence="3" id="KW-1185">Reference proteome</keyword>
<dbReference type="InterPro" id="IPR025285">
    <property type="entry name" value="DUF4145"/>
</dbReference>
<dbReference type="AlphaFoldDB" id="A0A1N7KCQ4"/>
<feature type="domain" description="DUF4145" evidence="1">
    <location>
        <begin position="24"/>
        <end position="109"/>
    </location>
</feature>
<dbReference type="OrthoDB" id="9802848at2"/>
<gene>
    <name evidence="2" type="ORF">SAMN05421790_1033</name>
</gene>
<evidence type="ECO:0000313" key="3">
    <source>
        <dbReference type="Proteomes" id="UP000186795"/>
    </source>
</evidence>
<sequence>MKEQSLFAFLDGWQPAAAREAEDVERMVYDDPPSALIRSRKWLEGIVGWLLKEEGVVDVYENLAERTRALKREGIITEPIFDAMEQLRLEGNKAAHQNGYGTVEESLRTHRHLYQLAVWWTEVYGSADFQAPPYRHPPVNRGVDTAEIERVIIRALDEKLNSMESVLNRHRQPATATVVQTAEPKTITDSTSFSLTGYLLEQGLEWIDKRKSGGTLWVVGGWELNKVLFPLKERKIYFRFTPKGGRATHRQPSWYLMNKKTDGF</sequence>
<protein>
    <recommendedName>
        <fullName evidence="1">DUF4145 domain-containing protein</fullName>
    </recommendedName>
</protein>
<accession>A0A1N7KCQ4</accession>
<dbReference type="EMBL" id="FTOD01000003">
    <property type="protein sequence ID" value="SIS59375.1"/>
    <property type="molecule type" value="Genomic_DNA"/>
</dbReference>
<dbReference type="RefSeq" id="WP_076523954.1">
    <property type="nucleotide sequence ID" value="NZ_CP048103.1"/>
</dbReference>
<evidence type="ECO:0000313" key="2">
    <source>
        <dbReference type="EMBL" id="SIS59375.1"/>
    </source>
</evidence>
<dbReference type="Proteomes" id="UP000186795">
    <property type="component" value="Unassembled WGS sequence"/>
</dbReference>
<dbReference type="Pfam" id="PF13643">
    <property type="entry name" value="DUF4145"/>
    <property type="match status" value="1"/>
</dbReference>
<organism evidence="2 3">
    <name type="scientific">Kroppenstedtia eburnea</name>
    <dbReference type="NCBI Taxonomy" id="714067"/>
    <lineage>
        <taxon>Bacteria</taxon>
        <taxon>Bacillati</taxon>
        <taxon>Bacillota</taxon>
        <taxon>Bacilli</taxon>
        <taxon>Bacillales</taxon>
        <taxon>Thermoactinomycetaceae</taxon>
        <taxon>Kroppenstedtia</taxon>
    </lineage>
</organism>
<reference evidence="3" key="1">
    <citation type="submission" date="2017-01" db="EMBL/GenBank/DDBJ databases">
        <authorList>
            <person name="Varghese N."/>
            <person name="Submissions S."/>
        </authorList>
    </citation>
    <scope>NUCLEOTIDE SEQUENCE [LARGE SCALE GENOMIC DNA]</scope>
    <source>
        <strain evidence="3">DSM 45196</strain>
    </source>
</reference>
<proteinExistence type="predicted"/>
<evidence type="ECO:0000259" key="1">
    <source>
        <dbReference type="Pfam" id="PF13643"/>
    </source>
</evidence>